<gene>
    <name evidence="2" type="ORF">F5X71_35480</name>
</gene>
<evidence type="ECO:0000313" key="2">
    <source>
        <dbReference type="EMBL" id="QIS06915.1"/>
    </source>
</evidence>
<organism evidence="2 3">
    <name type="scientific">Nocardia brasiliensis</name>
    <dbReference type="NCBI Taxonomy" id="37326"/>
    <lineage>
        <taxon>Bacteria</taxon>
        <taxon>Bacillati</taxon>
        <taxon>Actinomycetota</taxon>
        <taxon>Actinomycetes</taxon>
        <taxon>Mycobacteriales</taxon>
        <taxon>Nocardiaceae</taxon>
        <taxon>Nocardia</taxon>
    </lineage>
</organism>
<evidence type="ECO:0000256" key="1">
    <source>
        <dbReference type="SAM" id="Phobius"/>
    </source>
</evidence>
<keyword evidence="1" id="KW-0472">Membrane</keyword>
<feature type="transmembrane region" description="Helical" evidence="1">
    <location>
        <begin position="20"/>
        <end position="46"/>
    </location>
</feature>
<dbReference type="Proteomes" id="UP000501705">
    <property type="component" value="Chromosome"/>
</dbReference>
<dbReference type="AlphaFoldDB" id="A0A6G9Y129"/>
<reference evidence="2 3" key="1">
    <citation type="journal article" date="2019" name="ACS Chem. Biol.">
        <title>Identification and Mobilization of a Cryptic Antibiotic Biosynthesis Gene Locus from a Human-Pathogenic Nocardia Isolate.</title>
        <authorList>
            <person name="Herisse M."/>
            <person name="Ishida K."/>
            <person name="Porter J.L."/>
            <person name="Howden B."/>
            <person name="Hertweck C."/>
            <person name="Stinear T.P."/>
            <person name="Pidot S.J."/>
        </authorList>
    </citation>
    <scope>NUCLEOTIDE SEQUENCE [LARGE SCALE GENOMIC DNA]</scope>
    <source>
        <strain evidence="2 3">AUSMDU00024985</strain>
    </source>
</reference>
<feature type="transmembrane region" description="Helical" evidence="1">
    <location>
        <begin position="95"/>
        <end position="116"/>
    </location>
</feature>
<sequence length="119" mass="12688">MTYYPAAQQTARPPQRTWDVILTIVLYCAAVVAGLIAAYLTVFFAFAADACGSGRTCHDEYLNAAFAVSWGGTAAALVVSLVMIIVAAVKRWLMFYWPILAMAVIVGSFVCGASLASQV</sequence>
<dbReference type="RefSeq" id="WP_167465930.1">
    <property type="nucleotide sequence ID" value="NZ_CP046171.1"/>
</dbReference>
<protein>
    <submittedName>
        <fullName evidence="2">Uncharacterized protein</fullName>
    </submittedName>
</protein>
<proteinExistence type="predicted"/>
<name>A0A6G9Y129_NOCBR</name>
<feature type="transmembrane region" description="Helical" evidence="1">
    <location>
        <begin position="67"/>
        <end position="89"/>
    </location>
</feature>
<keyword evidence="1" id="KW-0812">Transmembrane</keyword>
<dbReference type="EMBL" id="CP046171">
    <property type="protein sequence ID" value="QIS06915.1"/>
    <property type="molecule type" value="Genomic_DNA"/>
</dbReference>
<accession>A0A6G9Y129</accession>
<evidence type="ECO:0000313" key="3">
    <source>
        <dbReference type="Proteomes" id="UP000501705"/>
    </source>
</evidence>
<keyword evidence="1" id="KW-1133">Transmembrane helix</keyword>